<dbReference type="AlphaFoldDB" id="A0A3P6DES8"/>
<accession>A0A3P6DES8</accession>
<evidence type="ECO:0000313" key="2">
    <source>
        <dbReference type="EMBL" id="VDD17589.1"/>
    </source>
</evidence>
<dbReference type="GO" id="GO:0004252">
    <property type="term" value="F:serine-type endopeptidase activity"/>
    <property type="evidence" value="ECO:0007669"/>
    <property type="project" value="InterPro"/>
</dbReference>
<dbReference type="EMBL" id="LR031577">
    <property type="protein sequence ID" value="VDD17589.1"/>
    <property type="molecule type" value="Genomic_DNA"/>
</dbReference>
<dbReference type="InterPro" id="IPR001940">
    <property type="entry name" value="Peptidase_S1C"/>
</dbReference>
<dbReference type="Gene3D" id="2.40.10.120">
    <property type="match status" value="1"/>
</dbReference>
<dbReference type="SUPFAM" id="SSF50494">
    <property type="entry name" value="Trypsin-like serine proteases"/>
    <property type="match status" value="1"/>
</dbReference>
<evidence type="ECO:0008006" key="3">
    <source>
        <dbReference type="Google" id="ProtNLM"/>
    </source>
</evidence>
<protein>
    <recommendedName>
        <fullName evidence="3">Peptidase S1 domain-containing protein</fullName>
    </recommendedName>
</protein>
<dbReference type="Pfam" id="PF13365">
    <property type="entry name" value="Trypsin_2"/>
    <property type="match status" value="1"/>
</dbReference>
<dbReference type="InterPro" id="IPR009003">
    <property type="entry name" value="Peptidase_S1_PA"/>
</dbReference>
<dbReference type="PANTHER" id="PTHR45980">
    <property type="match status" value="1"/>
</dbReference>
<comment type="similarity">
    <text evidence="1">Belongs to the peptidase S1C family.</text>
</comment>
<dbReference type="GO" id="GO:0006508">
    <property type="term" value="P:proteolysis"/>
    <property type="evidence" value="ECO:0007669"/>
    <property type="project" value="InterPro"/>
</dbReference>
<name>A0A3P6DES8_BRACM</name>
<dbReference type="PRINTS" id="PR00834">
    <property type="entry name" value="PROTEASES2C"/>
</dbReference>
<reference evidence="2" key="1">
    <citation type="submission" date="2018-11" db="EMBL/GenBank/DDBJ databases">
        <authorList>
            <consortium name="Genoscope - CEA"/>
            <person name="William W."/>
        </authorList>
    </citation>
    <scope>NUCLEOTIDE SEQUENCE</scope>
</reference>
<sequence>MLFRSVHIVARFYNSSNTTIPRFLYYPLISRRQCRLNRECGRCDRPGSENENRSAIDSVVKIFSFYRLPNVVQPWQTTEEEYSGSGFAISGRRILTSAHVANHSYVQVRKHGSPTKHKAKVEAFGYECDLAILVVDSEEFWKDMKPLELGDIPFKQETVFALGYPVGGDTISVTKGVVSRIESRKYSNSSIELLVIQTDAAINRGDNGGPVVMGKKVVGMAIKSRSFSENK</sequence>
<organism evidence="2">
    <name type="scientific">Brassica campestris</name>
    <name type="common">Field mustard</name>
    <dbReference type="NCBI Taxonomy" id="3711"/>
    <lineage>
        <taxon>Eukaryota</taxon>
        <taxon>Viridiplantae</taxon>
        <taxon>Streptophyta</taxon>
        <taxon>Embryophyta</taxon>
        <taxon>Tracheophyta</taxon>
        <taxon>Spermatophyta</taxon>
        <taxon>Magnoliopsida</taxon>
        <taxon>eudicotyledons</taxon>
        <taxon>Gunneridae</taxon>
        <taxon>Pentapetalae</taxon>
        <taxon>rosids</taxon>
        <taxon>malvids</taxon>
        <taxon>Brassicales</taxon>
        <taxon>Brassicaceae</taxon>
        <taxon>Brassiceae</taxon>
        <taxon>Brassica</taxon>
    </lineage>
</organism>
<evidence type="ECO:0000256" key="1">
    <source>
        <dbReference type="ARBA" id="ARBA00010541"/>
    </source>
</evidence>
<dbReference type="PANTHER" id="PTHR45980:SF9">
    <property type="entry name" value="PROTEASE DO-LIKE 10, MITOCHONDRIAL-RELATED"/>
    <property type="match status" value="1"/>
</dbReference>
<proteinExistence type="inferred from homology"/>
<gene>
    <name evidence="2" type="ORF">BRAA10T43302Z</name>
</gene>